<name>A0A9P9BSF3_9PEZI</name>
<protein>
    <submittedName>
        <fullName evidence="2">Uncharacterized protein</fullName>
    </submittedName>
</protein>
<evidence type="ECO:0000256" key="1">
    <source>
        <dbReference type="SAM" id="SignalP"/>
    </source>
</evidence>
<evidence type="ECO:0000313" key="2">
    <source>
        <dbReference type="EMBL" id="KAH7034514.1"/>
    </source>
</evidence>
<dbReference type="GeneID" id="70187773"/>
<reference evidence="2" key="1">
    <citation type="journal article" date="2021" name="Nat. Commun.">
        <title>Genetic determinants of endophytism in the Arabidopsis root mycobiome.</title>
        <authorList>
            <person name="Mesny F."/>
            <person name="Miyauchi S."/>
            <person name="Thiergart T."/>
            <person name="Pickel B."/>
            <person name="Atanasova L."/>
            <person name="Karlsson M."/>
            <person name="Huettel B."/>
            <person name="Barry K.W."/>
            <person name="Haridas S."/>
            <person name="Chen C."/>
            <person name="Bauer D."/>
            <person name="Andreopoulos W."/>
            <person name="Pangilinan J."/>
            <person name="LaButti K."/>
            <person name="Riley R."/>
            <person name="Lipzen A."/>
            <person name="Clum A."/>
            <person name="Drula E."/>
            <person name="Henrissat B."/>
            <person name="Kohler A."/>
            <person name="Grigoriev I.V."/>
            <person name="Martin F.M."/>
            <person name="Hacquard S."/>
        </authorList>
    </citation>
    <scope>NUCLEOTIDE SEQUENCE</scope>
    <source>
        <strain evidence="2">MPI-CAGE-CH-0230</strain>
    </source>
</reference>
<gene>
    <name evidence="2" type="ORF">B0I36DRAFT_360030</name>
</gene>
<dbReference type="AlphaFoldDB" id="A0A9P9BSF3"/>
<feature type="signal peptide" evidence="1">
    <location>
        <begin position="1"/>
        <end position="20"/>
    </location>
</feature>
<keyword evidence="3" id="KW-1185">Reference proteome</keyword>
<dbReference type="Proteomes" id="UP000756346">
    <property type="component" value="Unassembled WGS sequence"/>
</dbReference>
<sequence>MVSIRSAAALLTAAAAQASAEKFGIYMPDTANVTGINAKPNATAVVPVPGWNLAKPYPGYWNDGETVDNNSGGCGWTMHLNLTANVSSSYDDRPGRVMRQSLELRPPAAPAPGALLDPETGNLTVSSNTTDTWLVRFVVFSKHEIPTGGQNNADGSCAGILSQECTDNMRAKYTSELSTIDGSEDWEGSIGAGGCPISGWAVLHPWDFNENFMLNNTLYWDEPLSADNKYSNAYDFYGSRPVPYAIIWGHSNTTAVGQRVTYDHVTIGCIKANETVGDSRLPSAGVKPGSAGGVMMWAVTAATAAAMGFGGIF</sequence>
<feature type="chain" id="PRO_5040157008" evidence="1">
    <location>
        <begin position="21"/>
        <end position="313"/>
    </location>
</feature>
<dbReference type="EMBL" id="JAGTJQ010000003">
    <property type="protein sequence ID" value="KAH7034514.1"/>
    <property type="molecule type" value="Genomic_DNA"/>
</dbReference>
<comment type="caution">
    <text evidence="2">The sequence shown here is derived from an EMBL/GenBank/DDBJ whole genome shotgun (WGS) entry which is preliminary data.</text>
</comment>
<keyword evidence="1" id="KW-0732">Signal</keyword>
<organism evidence="2 3">
    <name type="scientific">Microdochium trichocladiopsis</name>
    <dbReference type="NCBI Taxonomy" id="1682393"/>
    <lineage>
        <taxon>Eukaryota</taxon>
        <taxon>Fungi</taxon>
        <taxon>Dikarya</taxon>
        <taxon>Ascomycota</taxon>
        <taxon>Pezizomycotina</taxon>
        <taxon>Sordariomycetes</taxon>
        <taxon>Xylariomycetidae</taxon>
        <taxon>Xylariales</taxon>
        <taxon>Microdochiaceae</taxon>
        <taxon>Microdochium</taxon>
    </lineage>
</organism>
<accession>A0A9P9BSF3</accession>
<proteinExistence type="predicted"/>
<dbReference type="RefSeq" id="XP_046014607.1">
    <property type="nucleotide sequence ID" value="XM_046158227.1"/>
</dbReference>
<evidence type="ECO:0000313" key="3">
    <source>
        <dbReference type="Proteomes" id="UP000756346"/>
    </source>
</evidence>
<dbReference type="OrthoDB" id="4526039at2759"/>